<gene>
    <name evidence="2" type="primary">P0692F07.30</name>
</gene>
<sequence length="162" mass="17253">MGRGGRGSPRPCGAEGGDGVARDGRERQRLAARGGNGDGGSGSPWRGQLGGGMGERLRACPRGGEGCGGGRTRERLRRQLPAWLDLGDYRWGPQVPPVGLKFTGFSPDFMKTVISPEPETEVHIGIVNPAAQLLSPCLSRISDSTCPVLLCWPYLRILSLPF</sequence>
<protein>
    <submittedName>
        <fullName evidence="2">Uncharacterized protein</fullName>
    </submittedName>
</protein>
<dbReference type="AlphaFoldDB" id="Q6K3W0"/>
<dbReference type="Proteomes" id="UP000000763">
    <property type="component" value="Chromosome 9"/>
</dbReference>
<feature type="compositionally biased region" description="Basic and acidic residues" evidence="1">
    <location>
        <begin position="20"/>
        <end position="29"/>
    </location>
</feature>
<name>Q6K3W0_ORYSJ</name>
<evidence type="ECO:0000256" key="1">
    <source>
        <dbReference type="SAM" id="MobiDB-lite"/>
    </source>
</evidence>
<reference evidence="3" key="1">
    <citation type="journal article" date="2005" name="Nature">
        <title>The map-based sequence of the rice genome.</title>
        <authorList>
            <consortium name="International rice genome sequencing project (IRGSP)"/>
            <person name="Matsumoto T."/>
            <person name="Wu J."/>
            <person name="Kanamori H."/>
            <person name="Katayose Y."/>
            <person name="Fujisawa M."/>
            <person name="Namiki N."/>
            <person name="Mizuno H."/>
            <person name="Yamamoto K."/>
            <person name="Antonio B.A."/>
            <person name="Baba T."/>
            <person name="Sakata K."/>
            <person name="Nagamura Y."/>
            <person name="Aoki H."/>
            <person name="Arikawa K."/>
            <person name="Arita K."/>
            <person name="Bito T."/>
            <person name="Chiden Y."/>
            <person name="Fujitsuka N."/>
            <person name="Fukunaka R."/>
            <person name="Hamada M."/>
            <person name="Harada C."/>
            <person name="Hayashi A."/>
            <person name="Hijishita S."/>
            <person name="Honda M."/>
            <person name="Hosokawa S."/>
            <person name="Ichikawa Y."/>
            <person name="Idonuma A."/>
            <person name="Iijima M."/>
            <person name="Ikeda M."/>
            <person name="Ikeno M."/>
            <person name="Ito K."/>
            <person name="Ito S."/>
            <person name="Ito T."/>
            <person name="Ito Y."/>
            <person name="Ito Y."/>
            <person name="Iwabuchi A."/>
            <person name="Kamiya K."/>
            <person name="Karasawa W."/>
            <person name="Kurita K."/>
            <person name="Katagiri S."/>
            <person name="Kikuta A."/>
            <person name="Kobayashi H."/>
            <person name="Kobayashi N."/>
            <person name="Machita K."/>
            <person name="Maehara T."/>
            <person name="Masukawa M."/>
            <person name="Mizubayashi T."/>
            <person name="Mukai Y."/>
            <person name="Nagasaki H."/>
            <person name="Nagata Y."/>
            <person name="Naito S."/>
            <person name="Nakashima M."/>
            <person name="Nakama Y."/>
            <person name="Nakamichi Y."/>
            <person name="Nakamura M."/>
            <person name="Meguro A."/>
            <person name="Negishi M."/>
            <person name="Ohta I."/>
            <person name="Ohta T."/>
            <person name="Okamoto M."/>
            <person name="Ono N."/>
            <person name="Saji S."/>
            <person name="Sakaguchi M."/>
            <person name="Sakai K."/>
            <person name="Shibata M."/>
            <person name="Shimokawa T."/>
            <person name="Song J."/>
            <person name="Takazaki Y."/>
            <person name="Terasawa K."/>
            <person name="Tsugane M."/>
            <person name="Tsuji K."/>
            <person name="Ueda S."/>
            <person name="Waki K."/>
            <person name="Yamagata H."/>
            <person name="Yamamoto M."/>
            <person name="Yamamoto S."/>
            <person name="Yamane H."/>
            <person name="Yoshiki S."/>
            <person name="Yoshihara R."/>
            <person name="Yukawa K."/>
            <person name="Zhong H."/>
            <person name="Yano M."/>
            <person name="Yuan Q."/>
            <person name="Ouyang S."/>
            <person name="Liu J."/>
            <person name="Jones K.M."/>
            <person name="Gansberger K."/>
            <person name="Moffat K."/>
            <person name="Hill J."/>
            <person name="Bera J."/>
            <person name="Fadrosh D."/>
            <person name="Jin S."/>
            <person name="Johri S."/>
            <person name="Kim M."/>
            <person name="Overton L."/>
            <person name="Reardon M."/>
            <person name="Tsitrin T."/>
            <person name="Vuong H."/>
            <person name="Weaver B."/>
            <person name="Ciecko A."/>
            <person name="Tallon L."/>
            <person name="Jackson J."/>
            <person name="Pai G."/>
            <person name="Aken S.V."/>
            <person name="Utterback T."/>
            <person name="Reidmuller S."/>
            <person name="Feldblyum T."/>
            <person name="Hsiao J."/>
            <person name="Zismann V."/>
            <person name="Iobst S."/>
            <person name="de Vazeille A.R."/>
            <person name="Buell C.R."/>
            <person name="Ying K."/>
            <person name="Li Y."/>
            <person name="Lu T."/>
            <person name="Huang Y."/>
            <person name="Zhao Q."/>
            <person name="Feng Q."/>
            <person name="Zhang L."/>
            <person name="Zhu J."/>
            <person name="Weng Q."/>
            <person name="Mu J."/>
            <person name="Lu Y."/>
            <person name="Fan D."/>
            <person name="Liu Y."/>
            <person name="Guan J."/>
            <person name="Zhang Y."/>
            <person name="Yu S."/>
            <person name="Liu X."/>
            <person name="Zhang Y."/>
            <person name="Hong G."/>
            <person name="Han B."/>
            <person name="Choisne N."/>
            <person name="Demange N."/>
            <person name="Orjeda G."/>
            <person name="Samain S."/>
            <person name="Cattolico L."/>
            <person name="Pelletier E."/>
            <person name="Couloux A."/>
            <person name="Segurens B."/>
            <person name="Wincker P."/>
            <person name="D'Hont A."/>
            <person name="Scarpelli C."/>
            <person name="Weissenbach J."/>
            <person name="Salanoubat M."/>
            <person name="Quetier F."/>
            <person name="Yu Y."/>
            <person name="Kim H.R."/>
            <person name="Rambo T."/>
            <person name="Currie J."/>
            <person name="Collura K."/>
            <person name="Luo M."/>
            <person name="Yang T."/>
            <person name="Ammiraju J.S.S."/>
            <person name="Engler F."/>
            <person name="Soderlund C."/>
            <person name="Wing R.A."/>
            <person name="Palmer L.E."/>
            <person name="de la Bastide M."/>
            <person name="Spiegel L."/>
            <person name="Nascimento L."/>
            <person name="Zutavern T."/>
            <person name="O'Shaughnessy A."/>
            <person name="Dike S."/>
            <person name="Dedhia N."/>
            <person name="Preston R."/>
            <person name="Balija V."/>
            <person name="McCombie W.R."/>
            <person name="Chow T."/>
            <person name="Chen H."/>
            <person name="Chung M."/>
            <person name="Chen C."/>
            <person name="Shaw J."/>
            <person name="Wu H."/>
            <person name="Hsiao K."/>
            <person name="Chao Y."/>
            <person name="Chu M."/>
            <person name="Cheng C."/>
            <person name="Hour A."/>
            <person name="Lee P."/>
            <person name="Lin S."/>
            <person name="Lin Y."/>
            <person name="Liou J."/>
            <person name="Liu S."/>
            <person name="Hsing Y."/>
            <person name="Raghuvanshi S."/>
            <person name="Mohanty A."/>
            <person name="Bharti A.K."/>
            <person name="Gaur A."/>
            <person name="Gupta V."/>
            <person name="Kumar D."/>
            <person name="Ravi V."/>
            <person name="Vij S."/>
            <person name="Kapur A."/>
            <person name="Khurana P."/>
            <person name="Khurana P."/>
            <person name="Khurana J.P."/>
            <person name="Tyagi A.K."/>
            <person name="Gaikwad K."/>
            <person name="Singh A."/>
            <person name="Dalal V."/>
            <person name="Srivastava S."/>
            <person name="Dixit A."/>
            <person name="Pal A.K."/>
            <person name="Ghazi I.A."/>
            <person name="Yadav M."/>
            <person name="Pandit A."/>
            <person name="Bhargava A."/>
            <person name="Sureshbabu K."/>
            <person name="Batra K."/>
            <person name="Sharma T.R."/>
            <person name="Mohapatra T."/>
            <person name="Singh N.K."/>
            <person name="Messing J."/>
            <person name="Nelson A.B."/>
            <person name="Fuks G."/>
            <person name="Kavchok S."/>
            <person name="Keizer G."/>
            <person name="Linton E."/>
            <person name="Llaca V."/>
            <person name="Song R."/>
            <person name="Tanyolac B."/>
            <person name="Young S."/>
            <person name="Ho-Il K."/>
            <person name="Hahn J.H."/>
            <person name="Sangsakoo G."/>
            <person name="Vanavichit A."/>
            <person name="de Mattos Luiz.A.T."/>
            <person name="Zimmer P.D."/>
            <person name="Malone G."/>
            <person name="Dellagostin O."/>
            <person name="de Oliveira A.C."/>
            <person name="Bevan M."/>
            <person name="Bancroft I."/>
            <person name="Minx P."/>
            <person name="Cordum H."/>
            <person name="Wilson R."/>
            <person name="Cheng Z."/>
            <person name="Jin W."/>
            <person name="Jiang J."/>
            <person name="Leong S.A."/>
            <person name="Iwama H."/>
            <person name="Gojobori T."/>
            <person name="Itoh T."/>
            <person name="Niimura Y."/>
            <person name="Fujii Y."/>
            <person name="Habara T."/>
            <person name="Sakai H."/>
            <person name="Sato Y."/>
            <person name="Wilson G."/>
            <person name="Kumar K."/>
            <person name="McCouch S."/>
            <person name="Juretic N."/>
            <person name="Hoen D."/>
            <person name="Wright S."/>
            <person name="Bruskiewich R."/>
            <person name="Bureau T."/>
            <person name="Miyao A."/>
            <person name="Hirochika H."/>
            <person name="Nishikawa T."/>
            <person name="Kadowaki K."/>
            <person name="Sugiura M."/>
            <person name="Burr B."/>
            <person name="Sasaki T."/>
        </authorList>
    </citation>
    <scope>NUCLEOTIDE SEQUENCE [LARGE SCALE GENOMIC DNA]</scope>
    <source>
        <strain evidence="3">cv. Nipponbare</strain>
    </source>
</reference>
<reference evidence="3" key="2">
    <citation type="journal article" date="2008" name="Nucleic Acids Res.">
        <title>The rice annotation project database (RAP-DB): 2008 update.</title>
        <authorList>
            <consortium name="The rice annotation project (RAP)"/>
        </authorList>
    </citation>
    <scope>GENOME REANNOTATION</scope>
    <source>
        <strain evidence="3">cv. Nipponbare</strain>
    </source>
</reference>
<evidence type="ECO:0000313" key="3">
    <source>
        <dbReference type="Proteomes" id="UP000000763"/>
    </source>
</evidence>
<dbReference type="EMBL" id="AP005593">
    <property type="protein sequence ID" value="BAD23460.1"/>
    <property type="molecule type" value="Genomic_DNA"/>
</dbReference>
<feature type="region of interest" description="Disordered" evidence="1">
    <location>
        <begin position="1"/>
        <end position="72"/>
    </location>
</feature>
<organism evidence="2 3">
    <name type="scientific">Oryza sativa subsp. japonica</name>
    <name type="common">Rice</name>
    <dbReference type="NCBI Taxonomy" id="39947"/>
    <lineage>
        <taxon>Eukaryota</taxon>
        <taxon>Viridiplantae</taxon>
        <taxon>Streptophyta</taxon>
        <taxon>Embryophyta</taxon>
        <taxon>Tracheophyta</taxon>
        <taxon>Spermatophyta</taxon>
        <taxon>Magnoliopsida</taxon>
        <taxon>Liliopsida</taxon>
        <taxon>Poales</taxon>
        <taxon>Poaceae</taxon>
        <taxon>BOP clade</taxon>
        <taxon>Oryzoideae</taxon>
        <taxon>Oryzeae</taxon>
        <taxon>Oryzinae</taxon>
        <taxon>Oryza</taxon>
        <taxon>Oryza sativa</taxon>
    </lineage>
</organism>
<accession>Q6K3W0</accession>
<proteinExistence type="predicted"/>
<feature type="compositionally biased region" description="Gly residues" evidence="1">
    <location>
        <begin position="34"/>
        <end position="54"/>
    </location>
</feature>
<evidence type="ECO:0000313" key="2">
    <source>
        <dbReference type="EMBL" id="BAD23460.1"/>
    </source>
</evidence>